<reference evidence="2 3" key="1">
    <citation type="journal article" date="2016" name="Nat. Commun.">
        <title>Thousands of microbial genomes shed light on interconnected biogeochemical processes in an aquifer system.</title>
        <authorList>
            <person name="Anantharaman K."/>
            <person name="Brown C.T."/>
            <person name="Hug L.A."/>
            <person name="Sharon I."/>
            <person name="Castelle C.J."/>
            <person name="Probst A.J."/>
            <person name="Thomas B.C."/>
            <person name="Singh A."/>
            <person name="Wilkins M.J."/>
            <person name="Karaoz U."/>
            <person name="Brodie E.L."/>
            <person name="Williams K.H."/>
            <person name="Hubbard S.S."/>
            <person name="Banfield J.F."/>
        </authorList>
    </citation>
    <scope>NUCLEOTIDE SEQUENCE [LARGE SCALE GENOMIC DNA]</scope>
</reference>
<proteinExistence type="predicted"/>
<dbReference type="PANTHER" id="PTHR42188:SF1">
    <property type="entry name" value="23S RRNA-SPECIFIC ENDONUCLEASE VAPC20"/>
    <property type="match status" value="1"/>
</dbReference>
<evidence type="ECO:0000259" key="1">
    <source>
        <dbReference type="Pfam" id="PF01850"/>
    </source>
</evidence>
<dbReference type="PANTHER" id="PTHR42188">
    <property type="entry name" value="23S RRNA-SPECIFIC ENDONUCLEASE VAPC20"/>
    <property type="match status" value="1"/>
</dbReference>
<dbReference type="AlphaFoldDB" id="A0A1F5K3T4"/>
<dbReference type="InterPro" id="IPR029060">
    <property type="entry name" value="PIN-like_dom_sf"/>
</dbReference>
<dbReference type="InterPro" id="IPR039018">
    <property type="entry name" value="VapC20-like"/>
</dbReference>
<protein>
    <recommendedName>
        <fullName evidence="1">PIN domain-containing protein</fullName>
    </recommendedName>
</protein>
<dbReference type="InterPro" id="IPR002716">
    <property type="entry name" value="PIN_dom"/>
</dbReference>
<sequence length="139" mass="15602">MNNPVIADSSALVSLIFPTDSNNKKALTITKILSKTSRPLIIPGDIFTETINLIGKKIDHKIACITGDKFLKDKRFIIIDTTEEIRLSAFTKFKIQSKSVSFTDCVVMALADHFDTKDIFGFDEIFKKNGYVRLGIDKK</sequence>
<accession>A0A1F5K3T4</accession>
<organism evidence="2 3">
    <name type="scientific">Candidatus Daviesbacteria bacterium RIFCSPHIGHO2_12_FULL_43_11</name>
    <dbReference type="NCBI Taxonomy" id="1797780"/>
    <lineage>
        <taxon>Bacteria</taxon>
        <taxon>Candidatus Daviesiibacteriota</taxon>
    </lineage>
</organism>
<dbReference type="Pfam" id="PF01850">
    <property type="entry name" value="PIN"/>
    <property type="match status" value="1"/>
</dbReference>
<dbReference type="GO" id="GO:0016075">
    <property type="term" value="P:rRNA catabolic process"/>
    <property type="evidence" value="ECO:0007669"/>
    <property type="project" value="TreeGrafter"/>
</dbReference>
<dbReference type="STRING" id="1797780.A3E45_00100"/>
<evidence type="ECO:0000313" key="3">
    <source>
        <dbReference type="Proteomes" id="UP000176405"/>
    </source>
</evidence>
<dbReference type="SUPFAM" id="SSF88723">
    <property type="entry name" value="PIN domain-like"/>
    <property type="match status" value="1"/>
</dbReference>
<name>A0A1F5K3T4_9BACT</name>
<feature type="domain" description="PIN" evidence="1">
    <location>
        <begin position="6"/>
        <end position="128"/>
    </location>
</feature>
<evidence type="ECO:0000313" key="2">
    <source>
        <dbReference type="EMBL" id="OGE35418.1"/>
    </source>
</evidence>
<dbReference type="GO" id="GO:0004521">
    <property type="term" value="F:RNA endonuclease activity"/>
    <property type="evidence" value="ECO:0007669"/>
    <property type="project" value="InterPro"/>
</dbReference>
<dbReference type="Proteomes" id="UP000176405">
    <property type="component" value="Unassembled WGS sequence"/>
</dbReference>
<dbReference type="EMBL" id="MFDH01000023">
    <property type="protein sequence ID" value="OGE35418.1"/>
    <property type="molecule type" value="Genomic_DNA"/>
</dbReference>
<comment type="caution">
    <text evidence="2">The sequence shown here is derived from an EMBL/GenBank/DDBJ whole genome shotgun (WGS) entry which is preliminary data.</text>
</comment>
<gene>
    <name evidence="2" type="ORF">A3E45_00100</name>
</gene>
<dbReference type="Gene3D" id="3.40.50.1010">
    <property type="entry name" value="5'-nuclease"/>
    <property type="match status" value="1"/>
</dbReference>